<feature type="compositionally biased region" description="Low complexity" evidence="2">
    <location>
        <begin position="480"/>
        <end position="492"/>
    </location>
</feature>
<reference evidence="3" key="1">
    <citation type="journal article" date="2019" name="bioRxiv">
        <title>The Genome of the Zebra Mussel, Dreissena polymorpha: A Resource for Invasive Species Research.</title>
        <authorList>
            <person name="McCartney M.A."/>
            <person name="Auch B."/>
            <person name="Kono T."/>
            <person name="Mallez S."/>
            <person name="Zhang Y."/>
            <person name="Obille A."/>
            <person name="Becker A."/>
            <person name="Abrahante J.E."/>
            <person name="Garbe J."/>
            <person name="Badalamenti J.P."/>
            <person name="Herman A."/>
            <person name="Mangelson H."/>
            <person name="Liachko I."/>
            <person name="Sullivan S."/>
            <person name="Sone E.D."/>
            <person name="Koren S."/>
            <person name="Silverstein K.A.T."/>
            <person name="Beckman K.B."/>
            <person name="Gohl D.M."/>
        </authorList>
    </citation>
    <scope>NUCLEOTIDE SEQUENCE</scope>
    <source>
        <strain evidence="3">Duluth1</strain>
        <tissue evidence="3">Whole animal</tissue>
    </source>
</reference>
<dbReference type="GO" id="GO:0042175">
    <property type="term" value="C:nuclear outer membrane-endoplasmic reticulum membrane network"/>
    <property type="evidence" value="ECO:0007669"/>
    <property type="project" value="TreeGrafter"/>
</dbReference>
<dbReference type="OrthoDB" id="2195113at2759"/>
<feature type="region of interest" description="Disordered" evidence="2">
    <location>
        <begin position="531"/>
        <end position="552"/>
    </location>
</feature>
<dbReference type="AlphaFoldDB" id="A0A9D4DQL9"/>
<accession>A0A9D4DQL9</accession>
<dbReference type="GO" id="GO:0005783">
    <property type="term" value="C:endoplasmic reticulum"/>
    <property type="evidence" value="ECO:0007669"/>
    <property type="project" value="TreeGrafter"/>
</dbReference>
<dbReference type="PANTHER" id="PTHR31027:SF2">
    <property type="entry name" value="LEBERCILIN DOMAIN-CONTAINING PROTEIN"/>
    <property type="match status" value="1"/>
</dbReference>
<name>A0A9D4DQL9_DREPO</name>
<comment type="caution">
    <text evidence="3">The sequence shown here is derived from an EMBL/GenBank/DDBJ whole genome shotgun (WGS) entry which is preliminary data.</text>
</comment>
<dbReference type="EMBL" id="JAIWYP010000010">
    <property type="protein sequence ID" value="KAH3753001.1"/>
    <property type="molecule type" value="Genomic_DNA"/>
</dbReference>
<feature type="compositionally biased region" description="Acidic residues" evidence="2">
    <location>
        <begin position="1"/>
        <end position="13"/>
    </location>
</feature>
<feature type="compositionally biased region" description="Polar residues" evidence="2">
    <location>
        <begin position="14"/>
        <end position="28"/>
    </location>
</feature>
<dbReference type="GO" id="GO:0003729">
    <property type="term" value="F:mRNA binding"/>
    <property type="evidence" value="ECO:0007669"/>
    <property type="project" value="TreeGrafter"/>
</dbReference>
<dbReference type="InterPro" id="IPR039604">
    <property type="entry name" value="Bfr1"/>
</dbReference>
<feature type="compositionally biased region" description="Polar residues" evidence="2">
    <location>
        <begin position="531"/>
        <end position="542"/>
    </location>
</feature>
<feature type="compositionally biased region" description="Basic residues" evidence="2">
    <location>
        <begin position="357"/>
        <end position="369"/>
    </location>
</feature>
<keyword evidence="1" id="KW-0175">Coiled coil</keyword>
<feature type="region of interest" description="Disordered" evidence="2">
    <location>
        <begin position="462"/>
        <end position="494"/>
    </location>
</feature>
<evidence type="ECO:0000256" key="1">
    <source>
        <dbReference type="SAM" id="Coils"/>
    </source>
</evidence>
<evidence type="ECO:0000313" key="3">
    <source>
        <dbReference type="EMBL" id="KAH3753001.1"/>
    </source>
</evidence>
<reference evidence="3" key="2">
    <citation type="submission" date="2020-11" db="EMBL/GenBank/DDBJ databases">
        <authorList>
            <person name="McCartney M.A."/>
            <person name="Auch B."/>
            <person name="Kono T."/>
            <person name="Mallez S."/>
            <person name="Becker A."/>
            <person name="Gohl D.M."/>
            <person name="Silverstein K.A.T."/>
            <person name="Koren S."/>
            <person name="Bechman K.B."/>
            <person name="Herman A."/>
            <person name="Abrahante J.E."/>
            <person name="Garbe J."/>
        </authorList>
    </citation>
    <scope>NUCLEOTIDE SEQUENCE</scope>
    <source>
        <strain evidence="3">Duluth1</strain>
        <tissue evidence="3">Whole animal</tissue>
    </source>
</reference>
<dbReference type="GO" id="GO:1990904">
    <property type="term" value="C:ribonucleoprotein complex"/>
    <property type="evidence" value="ECO:0007669"/>
    <property type="project" value="TreeGrafter"/>
</dbReference>
<proteinExistence type="predicted"/>
<gene>
    <name evidence="3" type="ORF">DPMN_187629</name>
</gene>
<organism evidence="3 4">
    <name type="scientific">Dreissena polymorpha</name>
    <name type="common">Zebra mussel</name>
    <name type="synonym">Mytilus polymorpha</name>
    <dbReference type="NCBI Taxonomy" id="45954"/>
    <lineage>
        <taxon>Eukaryota</taxon>
        <taxon>Metazoa</taxon>
        <taxon>Spiralia</taxon>
        <taxon>Lophotrochozoa</taxon>
        <taxon>Mollusca</taxon>
        <taxon>Bivalvia</taxon>
        <taxon>Autobranchia</taxon>
        <taxon>Heteroconchia</taxon>
        <taxon>Euheterodonta</taxon>
        <taxon>Imparidentia</taxon>
        <taxon>Neoheterodontei</taxon>
        <taxon>Myida</taxon>
        <taxon>Dreissenoidea</taxon>
        <taxon>Dreissenidae</taxon>
        <taxon>Dreissena</taxon>
    </lineage>
</organism>
<keyword evidence="4" id="KW-1185">Reference proteome</keyword>
<evidence type="ECO:0000256" key="2">
    <source>
        <dbReference type="SAM" id="MobiDB-lite"/>
    </source>
</evidence>
<evidence type="ECO:0000313" key="4">
    <source>
        <dbReference type="Proteomes" id="UP000828390"/>
    </source>
</evidence>
<dbReference type="PANTHER" id="PTHR31027">
    <property type="entry name" value="NUCLEAR SEGREGATION PROTEIN BFR1"/>
    <property type="match status" value="1"/>
</dbReference>
<sequence length="750" mass="85280">MEEATGGSLDDENANSGSDSLNCSQTTNELRHALLRPPNKKRFDEEKEEIMREIQVKDQELKSLAAVSPNAKTARHKEIRLEREAAIAKRRNIDTELATLKQQITEKMGQLSRTESNLHIKNEQKIDDTIKKLEWQLRQQNFRLAEERRIVAEVDKLKRSKKFLEEYNSQKKEVDKMRAAQKKFREEKDVIHQTVFSLNKQEEELRKTSQDQKMKYEECKRELDRLHEKKRQLLSEQQRCENELKQWRSRKRSESFRRREELRLAKEEQWQKEQLEFEKYRQPFEDEINLCNTLISYVQRYVEKDDSAYLASPREENPHPPLGSSSSFGPADSLDDGKFVLLKKSEEPSIDYAVGNRPRRSSKKSRKLSGTKPLPHTPQILKQFSSLKLEAPGNVSKVQSTLDQLTERKKYFEEQAALKSLQMLGNLNSSFSGSMTGTLDSPMRERATTWGMFEMPPAILETRTPSDTGESGIHDMSRQASKTESSESTAEVSHCDQVLEDLIKQSAEYQESEASRSSGDTITMEMEEIPSNQAYSSNQTSDYDPKSAVSQDHSEAVFAQDNHSMDHDLAEINLGKKTISQSFGDLLNKGGHLFSLMNKEISSNIENYDTDFPPTLCSGTEKALSDKRDCDNLKTASAGASFLQISSEIGDDSSLTGISGTCKSPVLYQGVTGCDIKTISASCVVVKDRPHDLNIATGGGKARDNIWQVMTQQGVNWKQNMTGTDCDDEAVVRDLDELELENEIDEVTHL</sequence>
<feature type="region of interest" description="Disordered" evidence="2">
    <location>
        <begin position="1"/>
        <end position="44"/>
    </location>
</feature>
<protein>
    <submittedName>
        <fullName evidence="3">Uncharacterized protein</fullName>
    </submittedName>
</protein>
<feature type="region of interest" description="Disordered" evidence="2">
    <location>
        <begin position="311"/>
        <end position="331"/>
    </location>
</feature>
<feature type="coiled-coil region" evidence="1">
    <location>
        <begin position="167"/>
        <end position="250"/>
    </location>
</feature>
<dbReference type="Proteomes" id="UP000828390">
    <property type="component" value="Unassembled WGS sequence"/>
</dbReference>
<dbReference type="GO" id="GO:0008298">
    <property type="term" value="P:intracellular mRNA localization"/>
    <property type="evidence" value="ECO:0007669"/>
    <property type="project" value="TreeGrafter"/>
</dbReference>
<feature type="region of interest" description="Disordered" evidence="2">
    <location>
        <begin position="350"/>
        <end position="377"/>
    </location>
</feature>